<dbReference type="AlphaFoldDB" id="A0A7J5XGV8"/>
<comment type="caution">
    <text evidence="2">The sequence shown here is derived from an EMBL/GenBank/DDBJ whole genome shotgun (WGS) entry which is preliminary data.</text>
</comment>
<proteinExistence type="predicted"/>
<gene>
    <name evidence="2" type="ORF">F7725_027996</name>
</gene>
<name>A0A7J5XGV8_DISMA</name>
<accession>A0A7J5XGV8</accession>
<dbReference type="EMBL" id="JAAKFY010000025">
    <property type="protein sequence ID" value="KAF3835438.1"/>
    <property type="molecule type" value="Genomic_DNA"/>
</dbReference>
<dbReference type="Proteomes" id="UP000518266">
    <property type="component" value="Unassembled WGS sequence"/>
</dbReference>
<keyword evidence="3" id="KW-1185">Reference proteome</keyword>
<sequence>MEGWRDGGMEGWREVTCGVGMEQCSPQGWEVSPAPLPHSTYLIPLFTSSSLLDTAAGGALWPIHHSNRLADIMSTSTAEKDTCDDGAHSWPGQQVWCWRRQTNVCVAEACNCAVARLCDTQKHTQATCQQDGGVGLHYGQAVGIGEPYPSGLLQTQNEVSAAESVPAEVSDVGRLTLQKWDVHRCSVHHFQFGGLGWQCCWRPPQDQCSSPPLPRCAVGSGCEQNNVNVWRHLTSPWPPGLSLITLDPNPSGIKPAKPNSRCWSWLASAADPQTAAWGKDVAICISACGPEQSGSGPAQSKQSAIETSLHAAKYPEGPLENMTRGPTEIHAQQESKQEKLSVLTWLVPKDTHLTCPQTAKKLRVPGQLAAANVPSVPVLLTHNKHRDNTERQKGDSDVSRPSQD</sequence>
<evidence type="ECO:0000256" key="1">
    <source>
        <dbReference type="SAM" id="MobiDB-lite"/>
    </source>
</evidence>
<feature type="compositionally biased region" description="Basic and acidic residues" evidence="1">
    <location>
        <begin position="386"/>
        <end position="404"/>
    </location>
</feature>
<evidence type="ECO:0000313" key="3">
    <source>
        <dbReference type="Proteomes" id="UP000518266"/>
    </source>
</evidence>
<evidence type="ECO:0000313" key="2">
    <source>
        <dbReference type="EMBL" id="KAF3835438.1"/>
    </source>
</evidence>
<feature type="region of interest" description="Disordered" evidence="1">
    <location>
        <begin position="375"/>
        <end position="404"/>
    </location>
</feature>
<reference evidence="2 3" key="1">
    <citation type="submission" date="2020-03" db="EMBL/GenBank/DDBJ databases">
        <title>Dissostichus mawsoni Genome sequencing and assembly.</title>
        <authorList>
            <person name="Park H."/>
        </authorList>
    </citation>
    <scope>NUCLEOTIDE SEQUENCE [LARGE SCALE GENOMIC DNA]</scope>
    <source>
        <strain evidence="2">DM0001</strain>
        <tissue evidence="2">Muscle</tissue>
    </source>
</reference>
<organism evidence="2 3">
    <name type="scientific">Dissostichus mawsoni</name>
    <name type="common">Antarctic cod</name>
    <dbReference type="NCBI Taxonomy" id="36200"/>
    <lineage>
        <taxon>Eukaryota</taxon>
        <taxon>Metazoa</taxon>
        <taxon>Chordata</taxon>
        <taxon>Craniata</taxon>
        <taxon>Vertebrata</taxon>
        <taxon>Euteleostomi</taxon>
        <taxon>Actinopterygii</taxon>
        <taxon>Neopterygii</taxon>
        <taxon>Teleostei</taxon>
        <taxon>Neoteleostei</taxon>
        <taxon>Acanthomorphata</taxon>
        <taxon>Eupercaria</taxon>
        <taxon>Perciformes</taxon>
        <taxon>Notothenioidei</taxon>
        <taxon>Nototheniidae</taxon>
        <taxon>Dissostichus</taxon>
    </lineage>
</organism>
<protein>
    <submittedName>
        <fullName evidence="2">Uncharacterized protein</fullName>
    </submittedName>
</protein>